<keyword evidence="6 10" id="KW-0812">Transmembrane</keyword>
<proteinExistence type="predicted"/>
<evidence type="ECO:0000256" key="2">
    <source>
        <dbReference type="ARBA" id="ARBA00004687"/>
    </source>
</evidence>
<dbReference type="RefSeq" id="WP_246397580.1">
    <property type="nucleotide sequence ID" value="NZ_JACHVP010000005.1"/>
</dbReference>
<keyword evidence="9 10" id="KW-0472">Membrane</keyword>
<dbReference type="GO" id="GO:0016020">
    <property type="term" value="C:membrane"/>
    <property type="evidence" value="ECO:0007669"/>
    <property type="project" value="GOC"/>
</dbReference>
<keyword evidence="5" id="KW-0808">Transferase</keyword>
<evidence type="ECO:0000256" key="7">
    <source>
        <dbReference type="ARBA" id="ARBA00022824"/>
    </source>
</evidence>
<comment type="caution">
    <text evidence="11">The sequence shown here is derived from an EMBL/GenBank/DDBJ whole genome shotgun (WGS) entry which is preliminary data.</text>
</comment>
<evidence type="ECO:0000256" key="10">
    <source>
        <dbReference type="SAM" id="Phobius"/>
    </source>
</evidence>
<dbReference type="GO" id="GO:0006506">
    <property type="term" value="P:GPI anchor biosynthetic process"/>
    <property type="evidence" value="ECO:0007669"/>
    <property type="project" value="UniProtKB-UniPathway"/>
</dbReference>
<comment type="pathway">
    <text evidence="2">Glycolipid biosynthesis; glycosylphosphatidylinositol-anchor biosynthesis.</text>
</comment>
<evidence type="ECO:0000256" key="6">
    <source>
        <dbReference type="ARBA" id="ARBA00022692"/>
    </source>
</evidence>
<keyword evidence="7" id="KW-0256">Endoplasmic reticulum</keyword>
<keyword evidence="4" id="KW-0328">Glycosyltransferase</keyword>
<dbReference type="InterPro" id="IPR007315">
    <property type="entry name" value="PIG-V/Gpi18"/>
</dbReference>
<evidence type="ECO:0000256" key="9">
    <source>
        <dbReference type="ARBA" id="ARBA00023136"/>
    </source>
</evidence>
<keyword evidence="3" id="KW-0337">GPI-anchor biosynthesis</keyword>
<dbReference type="PANTHER" id="PTHR12468">
    <property type="entry name" value="GPI MANNOSYLTRANSFERASE 2"/>
    <property type="match status" value="1"/>
</dbReference>
<feature type="transmembrane region" description="Helical" evidence="10">
    <location>
        <begin position="132"/>
        <end position="152"/>
    </location>
</feature>
<evidence type="ECO:0000256" key="3">
    <source>
        <dbReference type="ARBA" id="ARBA00022502"/>
    </source>
</evidence>
<feature type="transmembrane region" description="Helical" evidence="10">
    <location>
        <begin position="352"/>
        <end position="371"/>
    </location>
</feature>
<name>A0A7W4YM00_LEIAQ</name>
<evidence type="ECO:0000313" key="11">
    <source>
        <dbReference type="EMBL" id="MBB2969174.1"/>
    </source>
</evidence>
<evidence type="ECO:0000256" key="4">
    <source>
        <dbReference type="ARBA" id="ARBA00022676"/>
    </source>
</evidence>
<dbReference type="GO" id="GO:0031501">
    <property type="term" value="C:mannosyltransferase complex"/>
    <property type="evidence" value="ECO:0007669"/>
    <property type="project" value="TreeGrafter"/>
</dbReference>
<protein>
    <recommendedName>
        <fullName evidence="13">Mannosyltransferase PIG-V</fullName>
    </recommendedName>
</protein>
<gene>
    <name evidence="11" type="ORF">FHX33_003956</name>
</gene>
<comment type="subcellular location">
    <subcellularLocation>
        <location evidence="1">Endoplasmic reticulum membrane</location>
        <topology evidence="1">Multi-pass membrane protein</topology>
    </subcellularLocation>
</comment>
<sequence length="413" mass="44380">MSAGITSTAPTPGAGTRVRGDRVRLAGRDLPWWGATLIVYASSRVLTTVFMLSLYVAATVGDWPFASSRQDPTFFTFSSSWDGSFYQRIASGGYPTTLPTDGGGDVQQNPWAFLPLYPAVVRGLMAVTGLPFAPAGVLVATLFGAGAALVLYRIVHARGGTVSALWATVFFCFGPLSFVLQITYAESMFFFLMFAALLAMIRRRYWLVIPFTVAAAFAKPGALAIPLALAVVFVVRIVQERRGIGTFGMRERVAVLVAGAVTAIAGLAWPLIASQATGTPDAYVSTELSWWTGFIGHVSFVPLTPWFLFTWKYAGIAGVLLVVAVIAGFVWLLRRPGVRDLGTEVVAYSASYGLYLVAVFLPQQSLFRLLLPLAPLGGARGLTHSPRARTIVLVAGVALQPVTLILLWFLGYP</sequence>
<feature type="transmembrane region" description="Helical" evidence="10">
    <location>
        <begin position="32"/>
        <end position="58"/>
    </location>
</feature>
<dbReference type="PANTHER" id="PTHR12468:SF2">
    <property type="entry name" value="GPI MANNOSYLTRANSFERASE 2"/>
    <property type="match status" value="1"/>
</dbReference>
<evidence type="ECO:0000256" key="8">
    <source>
        <dbReference type="ARBA" id="ARBA00022989"/>
    </source>
</evidence>
<keyword evidence="12" id="KW-1185">Reference proteome</keyword>
<organism evidence="11 12">
    <name type="scientific">Leifsonia aquatica</name>
    <name type="common">Corynebacterium aquaticum</name>
    <dbReference type="NCBI Taxonomy" id="144185"/>
    <lineage>
        <taxon>Bacteria</taxon>
        <taxon>Bacillati</taxon>
        <taxon>Actinomycetota</taxon>
        <taxon>Actinomycetes</taxon>
        <taxon>Micrococcales</taxon>
        <taxon>Microbacteriaceae</taxon>
        <taxon>Leifsonia</taxon>
    </lineage>
</organism>
<dbReference type="EMBL" id="JACHVP010000005">
    <property type="protein sequence ID" value="MBB2969174.1"/>
    <property type="molecule type" value="Genomic_DNA"/>
</dbReference>
<evidence type="ECO:0000256" key="5">
    <source>
        <dbReference type="ARBA" id="ARBA00022679"/>
    </source>
</evidence>
<evidence type="ECO:0000313" key="12">
    <source>
        <dbReference type="Proteomes" id="UP000538196"/>
    </source>
</evidence>
<feature type="transmembrane region" description="Helical" evidence="10">
    <location>
        <begin position="164"/>
        <end position="185"/>
    </location>
</feature>
<feature type="transmembrane region" description="Helical" evidence="10">
    <location>
        <begin position="313"/>
        <end position="332"/>
    </location>
</feature>
<dbReference type="UniPathway" id="UPA00196"/>
<feature type="transmembrane region" description="Helical" evidence="10">
    <location>
        <begin position="391"/>
        <end position="410"/>
    </location>
</feature>
<dbReference type="GO" id="GO:0000009">
    <property type="term" value="F:alpha-1,6-mannosyltransferase activity"/>
    <property type="evidence" value="ECO:0007669"/>
    <property type="project" value="InterPro"/>
</dbReference>
<accession>A0A7W4YM00</accession>
<dbReference type="GO" id="GO:0004376">
    <property type="term" value="F:GPI mannosyltransferase activity"/>
    <property type="evidence" value="ECO:0007669"/>
    <property type="project" value="InterPro"/>
</dbReference>
<evidence type="ECO:0000256" key="1">
    <source>
        <dbReference type="ARBA" id="ARBA00004477"/>
    </source>
</evidence>
<reference evidence="11 12" key="1">
    <citation type="submission" date="2020-08" db="EMBL/GenBank/DDBJ databases">
        <title>Sequencing the genomes of 1000 actinobacteria strains.</title>
        <authorList>
            <person name="Klenk H.-P."/>
        </authorList>
    </citation>
    <scope>NUCLEOTIDE SEQUENCE [LARGE SCALE GENOMIC DNA]</scope>
    <source>
        <strain evidence="11 12">DSM 20146</strain>
    </source>
</reference>
<feature type="transmembrane region" description="Helical" evidence="10">
    <location>
        <begin position="253"/>
        <end position="272"/>
    </location>
</feature>
<dbReference type="Proteomes" id="UP000538196">
    <property type="component" value="Unassembled WGS sequence"/>
</dbReference>
<feature type="transmembrane region" description="Helical" evidence="10">
    <location>
        <begin position="205"/>
        <end position="233"/>
    </location>
</feature>
<evidence type="ECO:0008006" key="13">
    <source>
        <dbReference type="Google" id="ProtNLM"/>
    </source>
</evidence>
<dbReference type="AlphaFoldDB" id="A0A7W4YM00"/>
<keyword evidence="8 10" id="KW-1133">Transmembrane helix</keyword>